<dbReference type="SUPFAM" id="SSF52540">
    <property type="entry name" value="P-loop containing nucleoside triphosphate hydrolases"/>
    <property type="match status" value="1"/>
</dbReference>
<feature type="coiled-coil region" evidence="10">
    <location>
        <begin position="256"/>
        <end position="409"/>
    </location>
</feature>
<dbReference type="InterPro" id="IPR019821">
    <property type="entry name" value="Kinesin_motor_CS"/>
</dbReference>
<evidence type="ECO:0000256" key="9">
    <source>
        <dbReference type="PROSITE-ProRule" id="PRU00283"/>
    </source>
</evidence>
<dbReference type="InterPro" id="IPR032396">
    <property type="entry name" value="SAS-6_N"/>
</dbReference>
<evidence type="ECO:0000256" key="2">
    <source>
        <dbReference type="ARBA" id="ARBA00022490"/>
    </source>
</evidence>
<feature type="coiled-coil region" evidence="10">
    <location>
        <begin position="700"/>
        <end position="727"/>
    </location>
</feature>
<evidence type="ECO:0000256" key="11">
    <source>
        <dbReference type="SAM" id="MobiDB-lite"/>
    </source>
</evidence>
<keyword evidence="9" id="KW-0505">Motor protein</keyword>
<evidence type="ECO:0000256" key="4">
    <source>
        <dbReference type="ARBA" id="ARBA00022840"/>
    </source>
</evidence>
<evidence type="ECO:0000256" key="3">
    <source>
        <dbReference type="ARBA" id="ARBA00022741"/>
    </source>
</evidence>
<gene>
    <name evidence="13" type="ORF">ROZALSC1DRAFT_27429</name>
</gene>
<dbReference type="GO" id="GO:0007018">
    <property type="term" value="P:microtubule-based movement"/>
    <property type="evidence" value="ECO:0007669"/>
    <property type="project" value="InterPro"/>
</dbReference>
<feature type="coiled-coil region" evidence="10">
    <location>
        <begin position="124"/>
        <end position="195"/>
    </location>
</feature>
<comment type="similarity">
    <text evidence="9">Belongs to the TRAFAC class myosin-kinesin ATPase superfamily. Kinesin family.</text>
</comment>
<evidence type="ECO:0000256" key="5">
    <source>
        <dbReference type="ARBA" id="ARBA00022857"/>
    </source>
</evidence>
<dbReference type="InterPro" id="IPR001752">
    <property type="entry name" value="Kinesin_motor_dom"/>
</dbReference>
<organism evidence="13 14">
    <name type="scientific">Rozella allomycis (strain CSF55)</name>
    <dbReference type="NCBI Taxonomy" id="988480"/>
    <lineage>
        <taxon>Eukaryota</taxon>
        <taxon>Fungi</taxon>
        <taxon>Fungi incertae sedis</taxon>
        <taxon>Cryptomycota</taxon>
        <taxon>Cryptomycota incertae sedis</taxon>
        <taxon>Rozella</taxon>
    </lineage>
</organism>
<feature type="binding site" evidence="9">
    <location>
        <begin position="456"/>
        <end position="463"/>
    </location>
    <ligand>
        <name>ATP</name>
        <dbReference type="ChEBI" id="CHEBI:30616"/>
    </ligand>
</feature>
<dbReference type="PROSITE" id="PS00061">
    <property type="entry name" value="ADH_SHORT"/>
    <property type="match status" value="1"/>
</dbReference>
<feature type="domain" description="Kinesin motor" evidence="12">
    <location>
        <begin position="451"/>
        <end position="638"/>
    </location>
</feature>
<dbReference type="Pfam" id="PF23735">
    <property type="entry name" value="KIF9"/>
    <property type="match status" value="1"/>
</dbReference>
<dbReference type="Gene3D" id="1.10.287.1490">
    <property type="match status" value="1"/>
</dbReference>
<dbReference type="PROSITE" id="PS50067">
    <property type="entry name" value="KINESIN_MOTOR_2"/>
    <property type="match status" value="1"/>
</dbReference>
<dbReference type="InterPro" id="IPR027417">
    <property type="entry name" value="P-loop_NTPase"/>
</dbReference>
<evidence type="ECO:0000256" key="1">
    <source>
        <dbReference type="ARBA" id="ARBA00004300"/>
    </source>
</evidence>
<reference evidence="14" key="1">
    <citation type="journal article" date="2018" name="Nat. Microbiol.">
        <title>Leveraging single-cell genomics to expand the fungal tree of life.</title>
        <authorList>
            <person name="Ahrendt S.R."/>
            <person name="Quandt C.A."/>
            <person name="Ciobanu D."/>
            <person name="Clum A."/>
            <person name="Salamov A."/>
            <person name="Andreopoulos B."/>
            <person name="Cheng J.F."/>
            <person name="Woyke T."/>
            <person name="Pelin A."/>
            <person name="Henrissat B."/>
            <person name="Reynolds N.K."/>
            <person name="Benny G.L."/>
            <person name="Smith M.E."/>
            <person name="James T.Y."/>
            <person name="Grigoriev I.V."/>
        </authorList>
    </citation>
    <scope>NUCLEOTIDE SEQUENCE [LARGE SCALE GENOMIC DNA]</scope>
    <source>
        <strain evidence="14">CSF55</strain>
    </source>
</reference>
<keyword evidence="7" id="KW-0206">Cytoskeleton</keyword>
<dbReference type="SUPFAM" id="SSF51735">
    <property type="entry name" value="NAD(P)-binding Rossmann-fold domains"/>
    <property type="match status" value="1"/>
</dbReference>
<dbReference type="SMART" id="SM00129">
    <property type="entry name" value="KISc"/>
    <property type="match status" value="1"/>
</dbReference>
<dbReference type="Gene3D" id="3.40.50.720">
    <property type="entry name" value="NAD(P)-binding Rossmann-like Domain"/>
    <property type="match status" value="1"/>
</dbReference>
<keyword evidence="3 9" id="KW-0547">Nucleotide-binding</keyword>
<name>A0A4P9YNI4_ROZAC</name>
<sequence length="1331" mass="151706">MDSSKVLEIVLTDEQDLFFFHSLKISEEDFYMLKEEQTLLVDFNQFPLKVTELIESVIASQFVQQDGNISHLNIIETNSFKHITHLSLKLVQGNDTAIKNYLASLTKFYKEQSKTVSSQLNMTQSSLSEQLKFTQGQNESLRKELESVKSELSNSVNQLKIFHGEEINKEREKSLRALQDVQNRLESDKKLMQERWDLQCGKLEEINQTLYTAKITLESANGEMKSKLDFLTSENSHFKTEVEKLRISNKELDLCKFEQEKEINQLKIKIAALQQQIDDKKEVFDKTQQLYDQSLLQKKSLEENISRQREQIKLYEENIKVAHDEIRKANEIIQKLQTECRNSKAKSKAKSTSIQQNEKLLEEKEKTIKKLEESISTFKNTIEEKETIISKKENEIENLLKKLEENKNIIGTNEHVIEWLHKQLNDESLKSKQIPFQKYSSVQPNASPQRTILAYGQTGSGKTFSMTGTTENYKHRGIIPRAISHLFRIIQERTDIAVVTRVSYIEIYNEVMSDLLSTLDDSTTDGNLVIVEDKNTGTLLVDSIVGSTMVKGLNMKIATSEEEALNYLFEGETNRSIAEHQLNRGSSRSHCIFTIYIEARSRVESSEKVVYSKLNMVDLAGSERLSKTQSEGQTLKEAMDHVPYRQSKLTHVLRDSLGGNCEKAHLEETISTLRFATRMMNVTTSPIENIQDDPTVKLYNVFKKALIKKYERIIKELKQELLMHDAMANRKMKKGRKLHENTVGDLDGLGFGVGIAPSGSKPSSSIPPKGKKEGGKKKGKPQSALTEDIFEEPIKESPPTVSSAKPEPPIQINQVNVAKEFSGDQIQMSPVSAPNHAKTKAEEFENFKLRQGAELFKALNENKQKKQLVKGLADQVNNFKFNIDEITKRLEPFKDQITSLDPLDENQENKLMKEKSHYDLLCELKEAKNNYKIAYDKWKTTKTDVDYCEKLVLQCRERFLAEFEQWYSDYFDDRPITATVQEDVMDVGEQFEKLHLDKVSKEDPNSVPFYNALRRQERKIIKGIKKNSNLIPKSIFLLSLTGIKVFKPFKTYSPNAKNYVLITGCSSGIGYDAAIHFAEKGYKVFAGVRKQEDANMLSTKHQNLVPLIIDVAKDQSVEKAFDHVQGILSKESGVLVAVVNNAGIALTSPAEMITPEQLKKCMEVNVFGVMRVTSVFLPLLRKSQGRVIIISSCVGFITPVFMTGYSMTKFAIESYADGLRAELRPFDISVSLVEPGMIKSRFVTKASNEFSEIYKNPRVTDYEKSLKKWEKVSFENEKIAIPASFTSDAILHAVSSCFPKTRYLVGADAYFLSAFKAFPDRVKDLMILPFQ</sequence>
<dbReference type="EMBL" id="ML004983">
    <property type="protein sequence ID" value="RKP21144.1"/>
    <property type="molecule type" value="Genomic_DNA"/>
</dbReference>
<dbReference type="Gene3D" id="3.40.850.10">
    <property type="entry name" value="Kinesin motor domain"/>
    <property type="match status" value="1"/>
</dbReference>
<dbReference type="Pfam" id="PF00106">
    <property type="entry name" value="adh_short"/>
    <property type="match status" value="1"/>
</dbReference>
<dbReference type="GO" id="GO:0005524">
    <property type="term" value="F:ATP binding"/>
    <property type="evidence" value="ECO:0007669"/>
    <property type="project" value="UniProtKB-UniRule"/>
</dbReference>
<evidence type="ECO:0000313" key="13">
    <source>
        <dbReference type="EMBL" id="RKP21144.1"/>
    </source>
</evidence>
<evidence type="ECO:0000313" key="14">
    <source>
        <dbReference type="Proteomes" id="UP000281549"/>
    </source>
</evidence>
<dbReference type="Proteomes" id="UP000281549">
    <property type="component" value="Unassembled WGS sequence"/>
</dbReference>
<dbReference type="InterPro" id="IPR036961">
    <property type="entry name" value="Kinesin_motor_dom_sf"/>
</dbReference>
<protein>
    <recommendedName>
        <fullName evidence="12">Kinesin motor domain-containing protein</fullName>
    </recommendedName>
</protein>
<dbReference type="PANTHER" id="PTHR44281">
    <property type="entry name" value="SPINDLE ASSEMBLY ABNORMAL PROTEIN 6 HOMOLOG"/>
    <property type="match status" value="1"/>
</dbReference>
<dbReference type="InterPro" id="IPR038558">
    <property type="entry name" value="SAS-6_N_sf"/>
</dbReference>
<keyword evidence="5" id="KW-0521">NADP</keyword>
<feature type="compositionally biased region" description="Low complexity" evidence="11">
    <location>
        <begin position="757"/>
        <end position="768"/>
    </location>
</feature>
<dbReference type="InterPro" id="IPR056524">
    <property type="entry name" value="KIF6/9_C"/>
</dbReference>
<keyword evidence="2" id="KW-0963">Cytoplasm</keyword>
<proteinExistence type="inferred from homology"/>
<evidence type="ECO:0000256" key="10">
    <source>
        <dbReference type="SAM" id="Coils"/>
    </source>
</evidence>
<dbReference type="GO" id="GO:0008017">
    <property type="term" value="F:microtubule binding"/>
    <property type="evidence" value="ECO:0007669"/>
    <property type="project" value="InterPro"/>
</dbReference>
<dbReference type="InterPro" id="IPR020904">
    <property type="entry name" value="Sc_DH/Rdtase_CS"/>
</dbReference>
<comment type="subcellular location">
    <subcellularLocation>
        <location evidence="1">Cytoplasm</location>
        <location evidence="1">Cytoskeleton</location>
        <location evidence="1">Microtubule organizing center</location>
        <location evidence="1">Centrosome</location>
    </subcellularLocation>
</comment>
<keyword evidence="8" id="KW-0131">Cell cycle</keyword>
<dbReference type="Pfam" id="PF00225">
    <property type="entry name" value="Kinesin"/>
    <property type="match status" value="2"/>
</dbReference>
<dbReference type="PROSITE" id="PS00411">
    <property type="entry name" value="KINESIN_MOTOR_1"/>
    <property type="match status" value="1"/>
</dbReference>
<dbReference type="CDD" id="cd10142">
    <property type="entry name" value="HD_SAS6_N"/>
    <property type="match status" value="1"/>
</dbReference>
<accession>A0A4P9YNI4</accession>
<dbReference type="InterPro" id="IPR002347">
    <property type="entry name" value="SDR_fam"/>
</dbReference>
<feature type="region of interest" description="Disordered" evidence="11">
    <location>
        <begin position="754"/>
        <end position="808"/>
    </location>
</feature>
<evidence type="ECO:0000259" key="12">
    <source>
        <dbReference type="PROSITE" id="PS50067"/>
    </source>
</evidence>
<evidence type="ECO:0000256" key="6">
    <source>
        <dbReference type="ARBA" id="ARBA00023054"/>
    </source>
</evidence>
<evidence type="ECO:0000256" key="8">
    <source>
        <dbReference type="ARBA" id="ARBA00023306"/>
    </source>
</evidence>
<keyword evidence="6 10" id="KW-0175">Coiled coil</keyword>
<dbReference type="GO" id="GO:0003777">
    <property type="term" value="F:microtubule motor activity"/>
    <property type="evidence" value="ECO:0007669"/>
    <property type="project" value="InterPro"/>
</dbReference>
<dbReference type="Gene3D" id="2.170.210.20">
    <property type="entry name" value="Spindle assembly abnormal protein 6, N-terminal domain"/>
    <property type="match status" value="1"/>
</dbReference>
<dbReference type="InterPro" id="IPR036291">
    <property type="entry name" value="NAD(P)-bd_dom_sf"/>
</dbReference>
<dbReference type="PRINTS" id="PR00380">
    <property type="entry name" value="KINESINHEAVY"/>
</dbReference>
<dbReference type="PANTHER" id="PTHR44281:SF2">
    <property type="entry name" value="SPINDLE ASSEMBLY ABNORMAL PROTEIN 6 HOMOLOG"/>
    <property type="match status" value="1"/>
</dbReference>
<evidence type="ECO:0000256" key="7">
    <source>
        <dbReference type="ARBA" id="ARBA00023212"/>
    </source>
</evidence>
<dbReference type="Pfam" id="PF16531">
    <property type="entry name" value="SAS-6_N"/>
    <property type="match status" value="1"/>
</dbReference>
<dbReference type="CDD" id="cd05374">
    <property type="entry name" value="17beta-HSD-like_SDR_c"/>
    <property type="match status" value="1"/>
</dbReference>
<keyword evidence="4 9" id="KW-0067">ATP-binding</keyword>